<comment type="caution">
    <text evidence="1">The sequence shown here is derived from an EMBL/GenBank/DDBJ whole genome shotgun (WGS) entry which is preliminary data.</text>
</comment>
<reference evidence="1 2" key="1">
    <citation type="journal article" date="2016" name="Sci. Rep.">
        <title>Genomic and phenotypic characterization of the species Acinetobacter venetianus.</title>
        <authorList>
            <person name="Fondi M."/>
            <person name="Maida I."/>
            <person name="Perrin E."/>
            <person name="Orlandini V."/>
            <person name="La Torre L."/>
            <person name="Bosi E."/>
            <person name="Negroni A."/>
            <person name="Zanaroli G."/>
            <person name="Fava F."/>
            <person name="Decorosi F."/>
            <person name="Giovannetti L."/>
            <person name="Viti C."/>
            <person name="Vaneechoutte M."/>
            <person name="Dijkshoorn L."/>
            <person name="Fani R."/>
        </authorList>
    </citation>
    <scope>NUCLEOTIDE SEQUENCE [LARGE SCALE GENOMIC DNA]</scope>
    <source>
        <strain evidence="1 2">LUH5627</strain>
    </source>
</reference>
<dbReference type="PATRIC" id="fig|52133.18.peg.1981"/>
<accession>A0A150HNX2</accession>
<organism evidence="1 2">
    <name type="scientific">Acinetobacter venetianus</name>
    <dbReference type="NCBI Taxonomy" id="52133"/>
    <lineage>
        <taxon>Bacteria</taxon>
        <taxon>Pseudomonadati</taxon>
        <taxon>Pseudomonadota</taxon>
        <taxon>Gammaproteobacteria</taxon>
        <taxon>Moraxellales</taxon>
        <taxon>Moraxellaceae</taxon>
        <taxon>Acinetobacter</taxon>
    </lineage>
</organism>
<protein>
    <submittedName>
        <fullName evidence="1">Uncharacterized protein</fullName>
    </submittedName>
</protein>
<gene>
    <name evidence="1" type="ORF">AVENLUH5627_01906</name>
</gene>
<dbReference type="EMBL" id="JRUE01000174">
    <property type="protein sequence ID" value="KXZ68054.1"/>
    <property type="molecule type" value="Genomic_DNA"/>
</dbReference>
<dbReference type="RefSeq" id="WP_061518883.1">
    <property type="nucleotide sequence ID" value="NZ_JRUE01000174.1"/>
</dbReference>
<proteinExistence type="predicted"/>
<evidence type="ECO:0000313" key="2">
    <source>
        <dbReference type="Proteomes" id="UP000075680"/>
    </source>
</evidence>
<dbReference type="AlphaFoldDB" id="A0A150HNX2"/>
<dbReference type="Proteomes" id="UP000075680">
    <property type="component" value="Unassembled WGS sequence"/>
</dbReference>
<evidence type="ECO:0000313" key="1">
    <source>
        <dbReference type="EMBL" id="KXZ68054.1"/>
    </source>
</evidence>
<sequence length="309" mass="36881">MNYFPITPPQPIYQRTPQFSLVLDAGQNRVFNDTVKSLTQIEKGQLQVMDKRATERLEPQYLAFLNILPWMHMNRIVFSEFQLNPYWNALIEIIGYFQFKDMNYVLANAHPIHGKIKTKLLKQCTAIKYLEFIEPIHSSVKHQKAVFKRCLDKHKQMNCLFFELQCNFTHPLYQSDEVQLPKLVRKWLERLHQSEQLAGKLYDVQWRIVKSVNGFYSVHAIMYVIGDECKYSDFILREWEGTCLHKGHELVQGSSYLVREKHCYIADSDMRSYWYKQIEFLNEPLKIYRYMSQHISYLWQSYTGNIPAK</sequence>
<name>A0A150HNX2_9GAMM</name>